<feature type="compositionally biased region" description="Gly residues" evidence="1">
    <location>
        <begin position="515"/>
        <end position="540"/>
    </location>
</feature>
<dbReference type="AlphaFoldDB" id="A0AAD7GZ30"/>
<evidence type="ECO:0000313" key="2">
    <source>
        <dbReference type="EMBL" id="KAJ7708465.1"/>
    </source>
</evidence>
<accession>A0AAD7GZ30</accession>
<protein>
    <submittedName>
        <fullName evidence="2">Uncharacterized protein</fullName>
    </submittedName>
</protein>
<keyword evidence="3" id="KW-1185">Reference proteome</keyword>
<dbReference type="EMBL" id="JARKIB010000434">
    <property type="protein sequence ID" value="KAJ7708465.1"/>
    <property type="molecule type" value="Genomic_DNA"/>
</dbReference>
<comment type="caution">
    <text evidence="2">The sequence shown here is derived from an EMBL/GenBank/DDBJ whole genome shotgun (WGS) entry which is preliminary data.</text>
</comment>
<evidence type="ECO:0000256" key="1">
    <source>
        <dbReference type="SAM" id="MobiDB-lite"/>
    </source>
</evidence>
<proteinExistence type="predicted"/>
<organism evidence="2 3">
    <name type="scientific">Mycena metata</name>
    <dbReference type="NCBI Taxonomy" id="1033252"/>
    <lineage>
        <taxon>Eukaryota</taxon>
        <taxon>Fungi</taxon>
        <taxon>Dikarya</taxon>
        <taxon>Basidiomycota</taxon>
        <taxon>Agaricomycotina</taxon>
        <taxon>Agaricomycetes</taxon>
        <taxon>Agaricomycetidae</taxon>
        <taxon>Agaricales</taxon>
        <taxon>Marasmiineae</taxon>
        <taxon>Mycenaceae</taxon>
        <taxon>Mycena</taxon>
    </lineage>
</organism>
<feature type="compositionally biased region" description="Basic and acidic residues" evidence="1">
    <location>
        <begin position="72"/>
        <end position="102"/>
    </location>
</feature>
<feature type="region of interest" description="Disordered" evidence="1">
    <location>
        <begin position="302"/>
        <end position="360"/>
    </location>
</feature>
<gene>
    <name evidence="2" type="ORF">B0H16DRAFT_1481364</name>
</gene>
<feature type="region of interest" description="Disordered" evidence="1">
    <location>
        <begin position="66"/>
        <end position="115"/>
    </location>
</feature>
<evidence type="ECO:0000313" key="3">
    <source>
        <dbReference type="Proteomes" id="UP001215598"/>
    </source>
</evidence>
<reference evidence="2" key="1">
    <citation type="submission" date="2023-03" db="EMBL/GenBank/DDBJ databases">
        <title>Massive genome expansion in bonnet fungi (Mycena s.s.) driven by repeated elements and novel gene families across ecological guilds.</title>
        <authorList>
            <consortium name="Lawrence Berkeley National Laboratory"/>
            <person name="Harder C.B."/>
            <person name="Miyauchi S."/>
            <person name="Viragh M."/>
            <person name="Kuo A."/>
            <person name="Thoen E."/>
            <person name="Andreopoulos B."/>
            <person name="Lu D."/>
            <person name="Skrede I."/>
            <person name="Drula E."/>
            <person name="Henrissat B."/>
            <person name="Morin E."/>
            <person name="Kohler A."/>
            <person name="Barry K."/>
            <person name="LaButti K."/>
            <person name="Morin E."/>
            <person name="Salamov A."/>
            <person name="Lipzen A."/>
            <person name="Mereny Z."/>
            <person name="Hegedus B."/>
            <person name="Baldrian P."/>
            <person name="Stursova M."/>
            <person name="Weitz H."/>
            <person name="Taylor A."/>
            <person name="Grigoriev I.V."/>
            <person name="Nagy L.G."/>
            <person name="Martin F."/>
            <person name="Kauserud H."/>
        </authorList>
    </citation>
    <scope>NUCLEOTIDE SEQUENCE</scope>
    <source>
        <strain evidence="2">CBHHK182m</strain>
    </source>
</reference>
<feature type="compositionally biased region" description="Gly residues" evidence="1">
    <location>
        <begin position="323"/>
        <end position="342"/>
    </location>
</feature>
<sequence>QLQLDDLAEHLQEFNASSLRLDLSDGTNFMWDATDATAVPTDVPSIAAPQPAAPQRPQPRAAYRGAAFTPHRGGDDVETPTRADVFAPRHGDADSPTRDDLFTPRSGDANSPADDDFIDDFGQITDFRYAGPLAYTGPINLTGNDAMHTGAFDFQAANVPQLLEAPFQLRPLSADSEATNLLTTFVYQATAPPPSSASRSSPVAPPIALRMPVAPSRSLVQMVQTATISRTPGMTGERGMPAPMPSPLRQVHTAGEAGSGVHAPTTTPSPLRQVTTAEAGVEGRTVATATTSTAVRVLLTPDDFPESRPMSNAPLALKSATGKRGGGSGRAVGRGRGGGMRGGRVAASPGERSTVVPSQPNTVERVDPARMRQIRAMEKQRDEAAARVAAKRRNPDGHHDLVVLPPPPPGHEPLPNGPAALGGGRVRRAPQNRDDFVYEAPKKQTLAEIRAAAAAKKQAKEVVGMKRKSAAENENPAAEKRITHKLSELPQSLANEQTQTKSWFFMGKWQGAGGGWAGGRAGRRAGGGQAGGQRAGGQRAGGKQRSMRSRAVASRVWNP</sequence>
<feature type="compositionally biased region" description="Low complexity" evidence="1">
    <location>
        <begin position="541"/>
        <end position="559"/>
    </location>
</feature>
<dbReference type="Proteomes" id="UP001215598">
    <property type="component" value="Unassembled WGS sequence"/>
</dbReference>
<feature type="non-terminal residue" evidence="2">
    <location>
        <position position="559"/>
    </location>
</feature>
<name>A0AAD7GZ30_9AGAR</name>
<feature type="region of interest" description="Disordered" evidence="1">
    <location>
        <begin position="515"/>
        <end position="559"/>
    </location>
</feature>